<accession>I0AKI8</accession>
<evidence type="ECO:0000259" key="1">
    <source>
        <dbReference type="Pfam" id="PF18962"/>
    </source>
</evidence>
<name>I0AKI8_IGNAJ</name>
<dbReference type="InterPro" id="IPR026444">
    <property type="entry name" value="Secre_tail"/>
</dbReference>
<keyword evidence="3" id="KW-1185">Reference proteome</keyword>
<gene>
    <name evidence="2" type="ordered locus">IALB_1788</name>
</gene>
<dbReference type="STRING" id="945713.IALB_1788"/>
<dbReference type="CDD" id="cd15482">
    <property type="entry name" value="Sialidase_non-viral"/>
    <property type="match status" value="1"/>
</dbReference>
<evidence type="ECO:0000313" key="3">
    <source>
        <dbReference type="Proteomes" id="UP000007394"/>
    </source>
</evidence>
<dbReference type="KEGG" id="ial:IALB_1788"/>
<dbReference type="eggNOG" id="COG4409">
    <property type="taxonomic scope" value="Bacteria"/>
</dbReference>
<dbReference type="AlphaFoldDB" id="I0AKI8"/>
<feature type="domain" description="Secretion system C-terminal sorting" evidence="1">
    <location>
        <begin position="456"/>
        <end position="533"/>
    </location>
</feature>
<dbReference type="RefSeq" id="WP_014560646.1">
    <property type="nucleotide sequence ID" value="NC_017464.1"/>
</dbReference>
<proteinExistence type="predicted"/>
<dbReference type="Pfam" id="PF18962">
    <property type="entry name" value="Por_Secre_tail"/>
    <property type="match status" value="1"/>
</dbReference>
<reference evidence="2 3" key="1">
    <citation type="journal article" date="2012" name="Front. Microbiol.">
        <title>Complete genome of Ignavibacterium album, a metabolically versatile, flagellated, facultative anaerobe from the phylum Chlorobi.</title>
        <authorList>
            <person name="Liu Z."/>
            <person name="Frigaard N.-U."/>
            <person name="Vogl K."/>
            <person name="Iino T."/>
            <person name="Ohkuma M."/>
            <person name="Overmann J."/>
            <person name="Bryant D.A."/>
        </authorList>
    </citation>
    <scope>NUCLEOTIDE SEQUENCE [LARGE SCALE GENOMIC DNA]</scope>
    <source>
        <strain evidence="3">DSM 19864 / JCM 16511 / NBRC 101810 / Mat9-16</strain>
    </source>
</reference>
<dbReference type="EMBL" id="CP003418">
    <property type="protein sequence ID" value="AFH49495.1"/>
    <property type="molecule type" value="Genomic_DNA"/>
</dbReference>
<dbReference type="SUPFAM" id="SSF50939">
    <property type="entry name" value="Sialidases"/>
    <property type="match status" value="2"/>
</dbReference>
<dbReference type="Gene3D" id="2.120.10.10">
    <property type="match status" value="2"/>
</dbReference>
<dbReference type="Proteomes" id="UP000007394">
    <property type="component" value="Chromosome"/>
</dbReference>
<protein>
    <submittedName>
        <fullName evidence="2">BNR/Asp-box repeat protein</fullName>
    </submittedName>
</protein>
<dbReference type="InterPro" id="IPR036278">
    <property type="entry name" value="Sialidase_sf"/>
</dbReference>
<organism evidence="2 3">
    <name type="scientific">Ignavibacterium album (strain DSM 19864 / JCM 16511 / NBRC 101810 / Mat9-16)</name>
    <dbReference type="NCBI Taxonomy" id="945713"/>
    <lineage>
        <taxon>Bacteria</taxon>
        <taxon>Pseudomonadati</taxon>
        <taxon>Ignavibacteriota</taxon>
        <taxon>Ignavibacteria</taxon>
        <taxon>Ignavibacteriales</taxon>
        <taxon>Ignavibacteriaceae</taxon>
        <taxon>Ignavibacterium</taxon>
    </lineage>
</organism>
<dbReference type="OrthoDB" id="7294637at2"/>
<dbReference type="HOGENOM" id="CLU_445346_0_0_10"/>
<evidence type="ECO:0000313" key="2">
    <source>
        <dbReference type="EMBL" id="AFH49495.1"/>
    </source>
</evidence>
<dbReference type="NCBIfam" id="TIGR04183">
    <property type="entry name" value="Por_Secre_tail"/>
    <property type="match status" value="1"/>
</dbReference>
<sequence>MLKLKIISLVTIILSIFSNAQIPEQSFRIFPSTITQSEPIVTKSRSNPNLFFGSAVTFNTNTAFRSEGVYVSTNGGITWFGSDTCSGPIILNHGGDPGVVITPNNRLVLTHIGSVFFGMYSHYSDNFGSTWSSAYTISNNQVEDKSSTIIDDNPSSSFLGRIYLAFVSLQTSPFKVYFSYSTNEASSWTTPVVINPNPPARSSGPDLAIKNDGKIFLCWAGMTSTAPIREDFISFASSSDGGINWYVSENIFDVNGITGSLAAKNNIRVNGLPRIAIDNSNGPFKGRIYIVTNEVSNLPAGDDPDIILHYSDNDGITWSQGIRVNQDSFNNGKIQYLPAIDVDDNGGVNIIFYDDRNTTSDSAEVFLARSTNGGINWLEFPISGHRFKPKSVIGGPSNYQGDYITVLSSENKIHAFWMDDYSGIYQIWSRIIDINSLNVENHIADYPKQFTLFQNYPNPFNPATRISWYSPESSWQTLKILDILGNEIVTLIDEYKSAGNYELEFDAAKYNLPSGIYYYRLTTVSYSETKKMILLR</sequence>